<dbReference type="InterPro" id="IPR050833">
    <property type="entry name" value="Poly_Biosynth_Transport"/>
</dbReference>
<reference evidence="7 8" key="1">
    <citation type="submission" date="2012-02" db="EMBL/GenBank/DDBJ databases">
        <title>The Genome Sequence of Parabacteroides johnsonii CL02T12C29.</title>
        <authorList>
            <consortium name="The Broad Institute Genome Sequencing Platform"/>
            <person name="Earl A."/>
            <person name="Ward D."/>
            <person name="Feldgarden M."/>
            <person name="Gevers D."/>
            <person name="Zitomersky N.L."/>
            <person name="Coyne M.J."/>
            <person name="Comstock L.E."/>
            <person name="Young S.K."/>
            <person name="Zeng Q."/>
            <person name="Gargeya S."/>
            <person name="Fitzgerald M."/>
            <person name="Haas B."/>
            <person name="Abouelleil A."/>
            <person name="Alvarado L."/>
            <person name="Arachchi H.M."/>
            <person name="Berlin A."/>
            <person name="Chapman S.B."/>
            <person name="Gearin G."/>
            <person name="Goldberg J."/>
            <person name="Griggs A."/>
            <person name="Gujja S."/>
            <person name="Hansen M."/>
            <person name="Heiman D."/>
            <person name="Howarth C."/>
            <person name="Larimer J."/>
            <person name="Lui A."/>
            <person name="MacDonald P.J.P."/>
            <person name="McCowen C."/>
            <person name="Montmayeur A."/>
            <person name="Murphy C."/>
            <person name="Neiman D."/>
            <person name="Pearson M."/>
            <person name="Priest M."/>
            <person name="Roberts A."/>
            <person name="Saif S."/>
            <person name="Shea T."/>
            <person name="Sisk P."/>
            <person name="Stolte C."/>
            <person name="Sykes S."/>
            <person name="Wortman J."/>
            <person name="Nusbaum C."/>
            <person name="Birren B."/>
        </authorList>
    </citation>
    <scope>NUCLEOTIDE SEQUENCE [LARGE SCALE GENOMIC DNA]</scope>
    <source>
        <strain evidence="7 8">CL02T12C29</strain>
    </source>
</reference>
<evidence type="ECO:0000256" key="6">
    <source>
        <dbReference type="SAM" id="Phobius"/>
    </source>
</evidence>
<gene>
    <name evidence="7" type="ORF">HMPREF1077_03116</name>
</gene>
<comment type="subcellular location">
    <subcellularLocation>
        <location evidence="1">Cell membrane</location>
        <topology evidence="1">Multi-pass membrane protein</topology>
    </subcellularLocation>
</comment>
<evidence type="ECO:0008006" key="9">
    <source>
        <dbReference type="Google" id="ProtNLM"/>
    </source>
</evidence>
<evidence type="ECO:0000256" key="5">
    <source>
        <dbReference type="ARBA" id="ARBA00023136"/>
    </source>
</evidence>
<evidence type="ECO:0000256" key="4">
    <source>
        <dbReference type="ARBA" id="ARBA00022989"/>
    </source>
</evidence>
<evidence type="ECO:0000256" key="2">
    <source>
        <dbReference type="ARBA" id="ARBA00022475"/>
    </source>
</evidence>
<keyword evidence="2" id="KW-1003">Cell membrane</keyword>
<dbReference type="GO" id="GO:0005886">
    <property type="term" value="C:plasma membrane"/>
    <property type="evidence" value="ECO:0007669"/>
    <property type="project" value="UniProtKB-SubCell"/>
</dbReference>
<dbReference type="OrthoDB" id="5365632at2"/>
<feature type="transmembrane region" description="Helical" evidence="6">
    <location>
        <begin position="315"/>
        <end position="338"/>
    </location>
</feature>
<sequence>MSQTSDNNTRIAKNTIFLYFRMVLLMAVSLYTSRVVLSTLGIDDFGIYNVVGGFIGMFAFLNGAMSGCTQRFITIALGKGDEYNLKKVFSTCVITHGMIALLVFLLAETVGLWFVWEKLVIPENRMTAAMVVYQCSIISTIVVIMSFPYNADIIAHEKMSAFAYISIFEAFANLGIVYLLHIGNVDKLALYAILLLIVKGAIILVYRFYCKRHFLEATFHWLFDKKLLKEILSFTGWNLWGGLAGTLMGQGLNILLNMFFGPAVNAARGIAVQVQSAVQMFATNFQTALNPQLMKSYAAGDLVSMHMLLFRSAKFTFMLLLCLILPIMLAIDPILNLWLKDVPAYTNIFVCLMLCISMIDAVSNPFMTASAATGRVRVYQSVVGGILLIIVPIAYVALKMGGEPYIVFVVHLCVGIIAFVVRLLIVRKLVQFRVSGYINNVILPCLYVGIPSIVISLVIRQMFSNDTYIVFITAILSLFFVIVFSFCFGLKSNERKFIISKIAS</sequence>
<dbReference type="Proteomes" id="UP000001218">
    <property type="component" value="Unassembled WGS sequence"/>
</dbReference>
<dbReference type="EMBL" id="AGZP01000028">
    <property type="protein sequence ID" value="EKN06848.1"/>
    <property type="molecule type" value="Genomic_DNA"/>
</dbReference>
<dbReference type="RefSeq" id="WP_008157997.1">
    <property type="nucleotide sequence ID" value="NZ_JH976467.1"/>
</dbReference>
<dbReference type="eggNOG" id="COG2244">
    <property type="taxonomic scope" value="Bacteria"/>
</dbReference>
<feature type="transmembrane region" description="Helical" evidence="6">
    <location>
        <begin position="88"/>
        <end position="116"/>
    </location>
</feature>
<feature type="transmembrane region" description="Helical" evidence="6">
    <location>
        <begin position="45"/>
        <end position="67"/>
    </location>
</feature>
<feature type="transmembrane region" description="Helical" evidence="6">
    <location>
        <begin position="188"/>
        <end position="209"/>
    </location>
</feature>
<dbReference type="PANTHER" id="PTHR30250:SF26">
    <property type="entry name" value="PSMA PROTEIN"/>
    <property type="match status" value="1"/>
</dbReference>
<feature type="transmembrane region" description="Helical" evidence="6">
    <location>
        <begin position="128"/>
        <end position="149"/>
    </location>
</feature>
<accession>K5ZTV5</accession>
<feature type="transmembrane region" description="Helical" evidence="6">
    <location>
        <begin position="378"/>
        <end position="398"/>
    </location>
</feature>
<keyword evidence="3 6" id="KW-0812">Transmembrane</keyword>
<protein>
    <recommendedName>
        <fullName evidence="9">Polysaccharide biosynthesis protein C-terminal domain-containing protein</fullName>
    </recommendedName>
</protein>
<evidence type="ECO:0000313" key="7">
    <source>
        <dbReference type="EMBL" id="EKN06848.1"/>
    </source>
</evidence>
<keyword evidence="5 6" id="KW-0472">Membrane</keyword>
<feature type="transmembrane region" description="Helical" evidence="6">
    <location>
        <begin position="161"/>
        <end position="182"/>
    </location>
</feature>
<dbReference type="HOGENOM" id="CLU_040798_1_0_10"/>
<name>K5ZTV5_9BACT</name>
<evidence type="ECO:0000256" key="3">
    <source>
        <dbReference type="ARBA" id="ARBA00022692"/>
    </source>
</evidence>
<organism evidence="7 8">
    <name type="scientific">Parabacteroides johnsonii CL02T12C29</name>
    <dbReference type="NCBI Taxonomy" id="999419"/>
    <lineage>
        <taxon>Bacteria</taxon>
        <taxon>Pseudomonadati</taxon>
        <taxon>Bacteroidota</taxon>
        <taxon>Bacteroidia</taxon>
        <taxon>Bacteroidales</taxon>
        <taxon>Tannerellaceae</taxon>
        <taxon>Parabacteroides</taxon>
    </lineage>
</organism>
<evidence type="ECO:0000256" key="1">
    <source>
        <dbReference type="ARBA" id="ARBA00004651"/>
    </source>
</evidence>
<keyword evidence="4 6" id="KW-1133">Transmembrane helix</keyword>
<feature type="transmembrane region" description="Helical" evidence="6">
    <location>
        <begin position="468"/>
        <end position="490"/>
    </location>
</feature>
<feature type="transmembrane region" description="Helical" evidence="6">
    <location>
        <begin position="404"/>
        <end position="425"/>
    </location>
</feature>
<feature type="transmembrane region" description="Helical" evidence="6">
    <location>
        <begin position="437"/>
        <end position="462"/>
    </location>
</feature>
<comment type="caution">
    <text evidence="7">The sequence shown here is derived from an EMBL/GenBank/DDBJ whole genome shotgun (WGS) entry which is preliminary data.</text>
</comment>
<evidence type="ECO:0000313" key="8">
    <source>
        <dbReference type="Proteomes" id="UP000001218"/>
    </source>
</evidence>
<dbReference type="PATRIC" id="fig|999419.3.peg.3188"/>
<dbReference type="AlphaFoldDB" id="K5ZTV5"/>
<feature type="transmembrane region" description="Helical" evidence="6">
    <location>
        <begin position="16"/>
        <end position="33"/>
    </location>
</feature>
<dbReference type="PANTHER" id="PTHR30250">
    <property type="entry name" value="PST FAMILY PREDICTED COLANIC ACID TRANSPORTER"/>
    <property type="match status" value="1"/>
</dbReference>
<proteinExistence type="predicted"/>
<feature type="transmembrane region" description="Helical" evidence="6">
    <location>
        <begin position="344"/>
        <end position="366"/>
    </location>
</feature>